<evidence type="ECO:0000313" key="2">
    <source>
        <dbReference type="Proteomes" id="UP000647836"/>
    </source>
</evidence>
<name>A0ABR9TUE7_9NOSO</name>
<reference evidence="1 2" key="1">
    <citation type="submission" date="2020-10" db="EMBL/GenBank/DDBJ databases">
        <authorList>
            <person name="Castelo-Branco R."/>
            <person name="Eusebio N."/>
            <person name="Adriana R."/>
            <person name="Vieira A."/>
            <person name="Brugerolle De Fraissinette N."/>
            <person name="Rezende De Castro R."/>
            <person name="Schneider M.P."/>
            <person name="Vasconcelos V."/>
            <person name="Leao P.N."/>
        </authorList>
    </citation>
    <scope>NUCLEOTIDE SEQUENCE [LARGE SCALE GENOMIC DNA]</scope>
    <source>
        <strain evidence="1 2">LEGE 07299</strain>
    </source>
</reference>
<gene>
    <name evidence="1" type="ORF">IQ229_01685</name>
</gene>
<proteinExistence type="predicted"/>
<dbReference type="RefSeq" id="WP_228013001.1">
    <property type="nucleotide sequence ID" value="NZ_JADEXF010000030.1"/>
</dbReference>
<keyword evidence="2" id="KW-1185">Reference proteome</keyword>
<dbReference type="Proteomes" id="UP000647836">
    <property type="component" value="Unassembled WGS sequence"/>
</dbReference>
<dbReference type="EMBL" id="JADEXF010000030">
    <property type="protein sequence ID" value="MBE9103700.1"/>
    <property type="molecule type" value="Genomic_DNA"/>
</dbReference>
<organism evidence="1 2">
    <name type="scientific">Nostoc cf. edaphicum LEGE 07299</name>
    <dbReference type="NCBI Taxonomy" id="2777974"/>
    <lineage>
        <taxon>Bacteria</taxon>
        <taxon>Bacillati</taxon>
        <taxon>Cyanobacteriota</taxon>
        <taxon>Cyanophyceae</taxon>
        <taxon>Nostocales</taxon>
        <taxon>Nostocaceae</taxon>
        <taxon>Nostoc</taxon>
    </lineage>
</organism>
<evidence type="ECO:0000313" key="1">
    <source>
        <dbReference type="EMBL" id="MBE9103700.1"/>
    </source>
</evidence>
<protein>
    <submittedName>
        <fullName evidence="1">Uncharacterized protein</fullName>
    </submittedName>
</protein>
<sequence>MRKILLKIQLPVTPLAPLGETPRPFGFGSLPDARSSLRDATRTLPLALTTETAIALRVSLWEKMGAASPQWLPNAQFKFCQPKCDRPEARTIISLWKVLRFIASL</sequence>
<accession>A0ABR9TUE7</accession>
<comment type="caution">
    <text evidence="1">The sequence shown here is derived from an EMBL/GenBank/DDBJ whole genome shotgun (WGS) entry which is preliminary data.</text>
</comment>